<dbReference type="EnsemblMetazoa" id="XM_030985399">
    <property type="protein sequence ID" value="XP_030841259"/>
    <property type="gene ID" value="LOC115923986"/>
</dbReference>
<feature type="compositionally biased region" description="Polar residues" evidence="8">
    <location>
        <begin position="27"/>
        <end position="40"/>
    </location>
</feature>
<proteinExistence type="inferred from homology"/>
<dbReference type="PROSITE" id="PS00216">
    <property type="entry name" value="SUGAR_TRANSPORT_1"/>
    <property type="match status" value="1"/>
</dbReference>
<dbReference type="PROSITE" id="PS00217">
    <property type="entry name" value="SUGAR_TRANSPORT_2"/>
    <property type="match status" value="1"/>
</dbReference>
<evidence type="ECO:0000313" key="12">
    <source>
        <dbReference type="Proteomes" id="UP000007110"/>
    </source>
</evidence>
<evidence type="ECO:0000256" key="7">
    <source>
        <dbReference type="RuleBase" id="RU003346"/>
    </source>
</evidence>
<feature type="transmembrane region" description="Helical" evidence="9">
    <location>
        <begin position="531"/>
        <end position="549"/>
    </location>
</feature>
<evidence type="ECO:0000256" key="2">
    <source>
        <dbReference type="ARBA" id="ARBA00010992"/>
    </source>
</evidence>
<dbReference type="RefSeq" id="XP_030841259.1">
    <property type="nucleotide sequence ID" value="XM_030985399.1"/>
</dbReference>
<dbReference type="PANTHER" id="PTHR48020:SF12">
    <property type="entry name" value="PROTON MYO-INOSITOL COTRANSPORTER"/>
    <property type="match status" value="1"/>
</dbReference>
<evidence type="ECO:0000256" key="8">
    <source>
        <dbReference type="SAM" id="MobiDB-lite"/>
    </source>
</evidence>
<dbReference type="InterPro" id="IPR036259">
    <property type="entry name" value="MFS_trans_sf"/>
</dbReference>
<keyword evidence="4 9" id="KW-0812">Transmembrane</keyword>
<dbReference type="SUPFAM" id="SSF103473">
    <property type="entry name" value="MFS general substrate transporter"/>
    <property type="match status" value="1"/>
</dbReference>
<protein>
    <recommendedName>
        <fullName evidence="10">Major facilitator superfamily (MFS) profile domain-containing protein</fullName>
    </recommendedName>
</protein>
<dbReference type="KEGG" id="spu:115923986"/>
<comment type="similarity">
    <text evidence="2 7">Belongs to the major facilitator superfamily. Sugar transporter (TC 2.A.1.1) family.</text>
</comment>
<feature type="transmembrane region" description="Helical" evidence="9">
    <location>
        <begin position="111"/>
        <end position="132"/>
    </location>
</feature>
<feature type="transmembrane region" description="Helical" evidence="9">
    <location>
        <begin position="490"/>
        <end position="510"/>
    </location>
</feature>
<feature type="transmembrane region" description="Helical" evidence="9">
    <location>
        <begin position="144"/>
        <end position="161"/>
    </location>
</feature>
<organism evidence="11 12">
    <name type="scientific">Strongylocentrotus purpuratus</name>
    <name type="common">Purple sea urchin</name>
    <dbReference type="NCBI Taxonomy" id="7668"/>
    <lineage>
        <taxon>Eukaryota</taxon>
        <taxon>Metazoa</taxon>
        <taxon>Echinodermata</taxon>
        <taxon>Eleutherozoa</taxon>
        <taxon>Echinozoa</taxon>
        <taxon>Echinoidea</taxon>
        <taxon>Euechinoidea</taxon>
        <taxon>Echinacea</taxon>
        <taxon>Camarodonta</taxon>
        <taxon>Echinidea</taxon>
        <taxon>Strongylocentrotidae</taxon>
        <taxon>Strongylocentrotus</taxon>
    </lineage>
</organism>
<dbReference type="GO" id="GO:0055085">
    <property type="term" value="P:transmembrane transport"/>
    <property type="evidence" value="ECO:0000318"/>
    <property type="project" value="GO_Central"/>
</dbReference>
<feature type="transmembrane region" description="Helical" evidence="9">
    <location>
        <begin position="355"/>
        <end position="377"/>
    </location>
</feature>
<dbReference type="InterPro" id="IPR005828">
    <property type="entry name" value="MFS_sugar_transport-like"/>
</dbReference>
<dbReference type="GO" id="GO:0015798">
    <property type="term" value="P:myo-inositol transport"/>
    <property type="evidence" value="ECO:0000318"/>
    <property type="project" value="GO_Central"/>
</dbReference>
<keyword evidence="6 9" id="KW-0472">Membrane</keyword>
<dbReference type="FunFam" id="1.20.1250.20:FF:000177">
    <property type="entry name" value="proton myo-inositol cotransporter isoform X1"/>
    <property type="match status" value="1"/>
</dbReference>
<dbReference type="InterPro" id="IPR005829">
    <property type="entry name" value="Sugar_transporter_CS"/>
</dbReference>
<dbReference type="OMA" id="ETGWRWM"/>
<dbReference type="InParanoid" id="A0A7M7NVR4"/>
<evidence type="ECO:0000256" key="6">
    <source>
        <dbReference type="ARBA" id="ARBA00023136"/>
    </source>
</evidence>
<evidence type="ECO:0000256" key="3">
    <source>
        <dbReference type="ARBA" id="ARBA00022448"/>
    </source>
</evidence>
<evidence type="ECO:0000256" key="1">
    <source>
        <dbReference type="ARBA" id="ARBA00004141"/>
    </source>
</evidence>
<accession>A0A7M7NVR4</accession>
<dbReference type="PANTHER" id="PTHR48020">
    <property type="entry name" value="PROTON MYO-INOSITOL COTRANSPORTER"/>
    <property type="match status" value="1"/>
</dbReference>
<name>A0A7M7NVR4_STRPU</name>
<dbReference type="GO" id="GO:0005366">
    <property type="term" value="F:myo-inositol:proton symporter activity"/>
    <property type="evidence" value="ECO:0000318"/>
    <property type="project" value="GO_Central"/>
</dbReference>
<dbReference type="PROSITE" id="PS50850">
    <property type="entry name" value="MFS"/>
    <property type="match status" value="1"/>
</dbReference>
<sequence length="630" mass="69067">MSCDLAMSTFQQETSHLSDEYHHQYNNMSQAESSGESNLQHPDGNSRRKVSHEMQKPGPEPPAAAAAPPPLRPLVKVLACFAAIGGFLFGYDTGVVSGAMILLKKEFGLNTIWQEMIVSVTIGAAALSALFGGIFNEKLGRRKVILIASTVFTAGALMMGLTPNKELLLAGRLVVGIGVGLASMTVPMYIAEVAPVHARGRLVTLNNLFITGGQFVASVVDGAFSYWPWGWRAMLGLAGVPSAIQLIGFIFLPESPRWLIDHGQLEKAKKVLIRTSGVEHWEYQYQQIVQDAENTKRDYGDGSIFVRIFRTPPVLRALFVGCGLQMFQQLAGINTIMYYSATIIRMSGVKDDSTVIWLSAVVAFVNFIFTLAGVYLVEKVGRRVLTLSSFTGVAVSVLFLAVAFLLIAESSPDIDVHSTDKCSIYSTCDACILTDDCGFCFQTLNKTIYNGTCLVADILHGNQSLNGPCSQTHLLKHESEWAYDYCPSPYAFLSFIGLILYLIFFAPGMGPMPWTINSEIYPQWARSTGNAVASTVNWSFNLLIAMTFLSLTELITRQGAFFLYFGICVVGIIFIALFLPETKGTRLEDIQELFEKPLCCGPSSLRKANITDAHESESSRPLLSSDVEYK</sequence>
<dbReference type="NCBIfam" id="TIGR00879">
    <property type="entry name" value="SP"/>
    <property type="match status" value="1"/>
</dbReference>
<feature type="transmembrane region" description="Helical" evidence="9">
    <location>
        <begin position="202"/>
        <end position="227"/>
    </location>
</feature>
<dbReference type="Gene3D" id="1.20.1250.20">
    <property type="entry name" value="MFS general substrate transporter like domains"/>
    <property type="match status" value="2"/>
</dbReference>
<dbReference type="InterPro" id="IPR020846">
    <property type="entry name" value="MFS_dom"/>
</dbReference>
<feature type="region of interest" description="Disordered" evidence="8">
    <location>
        <begin position="27"/>
        <end position="67"/>
    </location>
</feature>
<dbReference type="InterPro" id="IPR050814">
    <property type="entry name" value="Myo-inositol_Transporter"/>
</dbReference>
<dbReference type="InterPro" id="IPR003663">
    <property type="entry name" value="Sugar/inositol_transpt"/>
</dbReference>
<evidence type="ECO:0000259" key="10">
    <source>
        <dbReference type="PROSITE" id="PS50850"/>
    </source>
</evidence>
<dbReference type="PRINTS" id="PR00171">
    <property type="entry name" value="SUGRTRNSPORT"/>
</dbReference>
<dbReference type="AlphaFoldDB" id="A0A7M7NVR4"/>
<evidence type="ECO:0000313" key="11">
    <source>
        <dbReference type="EnsemblMetazoa" id="XP_030841259"/>
    </source>
</evidence>
<feature type="domain" description="Major facilitator superfamily (MFS) profile" evidence="10">
    <location>
        <begin position="78"/>
        <end position="583"/>
    </location>
</feature>
<feature type="transmembrane region" description="Helical" evidence="9">
    <location>
        <begin position="317"/>
        <end position="340"/>
    </location>
</feature>
<feature type="region of interest" description="Disordered" evidence="8">
    <location>
        <begin position="611"/>
        <end position="630"/>
    </location>
</feature>
<feature type="transmembrane region" description="Helical" evidence="9">
    <location>
        <begin position="233"/>
        <end position="252"/>
    </location>
</feature>
<evidence type="ECO:0000256" key="5">
    <source>
        <dbReference type="ARBA" id="ARBA00022989"/>
    </source>
</evidence>
<reference evidence="12" key="1">
    <citation type="submission" date="2015-02" db="EMBL/GenBank/DDBJ databases">
        <title>Genome sequencing for Strongylocentrotus purpuratus.</title>
        <authorList>
            <person name="Murali S."/>
            <person name="Liu Y."/>
            <person name="Vee V."/>
            <person name="English A."/>
            <person name="Wang M."/>
            <person name="Skinner E."/>
            <person name="Han Y."/>
            <person name="Muzny D.M."/>
            <person name="Worley K.C."/>
            <person name="Gibbs R.A."/>
        </authorList>
    </citation>
    <scope>NUCLEOTIDE SEQUENCE</scope>
</reference>
<dbReference type="GeneID" id="115923986"/>
<dbReference type="OrthoDB" id="6339427at2759"/>
<dbReference type="Proteomes" id="UP000007110">
    <property type="component" value="Unassembled WGS sequence"/>
</dbReference>
<feature type="transmembrane region" description="Helical" evidence="9">
    <location>
        <begin position="384"/>
        <end position="408"/>
    </location>
</feature>
<evidence type="ECO:0000256" key="4">
    <source>
        <dbReference type="ARBA" id="ARBA00022692"/>
    </source>
</evidence>
<dbReference type="Pfam" id="PF00083">
    <property type="entry name" value="Sugar_tr"/>
    <property type="match status" value="2"/>
</dbReference>
<keyword evidence="5 9" id="KW-1133">Transmembrane helix</keyword>
<dbReference type="CDD" id="cd17360">
    <property type="entry name" value="MFS_HMIT_like"/>
    <property type="match status" value="1"/>
</dbReference>
<dbReference type="GO" id="GO:0016324">
    <property type="term" value="C:apical plasma membrane"/>
    <property type="evidence" value="ECO:0000318"/>
    <property type="project" value="GO_Central"/>
</dbReference>
<reference evidence="11" key="2">
    <citation type="submission" date="2021-01" db="UniProtKB">
        <authorList>
            <consortium name="EnsemblMetazoa"/>
        </authorList>
    </citation>
    <scope>IDENTIFICATION</scope>
</reference>
<keyword evidence="3 7" id="KW-0813">Transport</keyword>
<comment type="subcellular location">
    <subcellularLocation>
        <location evidence="1">Membrane</location>
        <topology evidence="1">Multi-pass membrane protein</topology>
    </subcellularLocation>
</comment>
<feature type="transmembrane region" description="Helical" evidence="9">
    <location>
        <begin position="561"/>
        <end position="579"/>
    </location>
</feature>
<evidence type="ECO:0000256" key="9">
    <source>
        <dbReference type="SAM" id="Phobius"/>
    </source>
</evidence>
<feature type="compositionally biased region" description="Pro residues" evidence="8">
    <location>
        <begin position="58"/>
        <end position="67"/>
    </location>
</feature>
<feature type="transmembrane region" description="Helical" evidence="9">
    <location>
        <begin position="167"/>
        <end position="190"/>
    </location>
</feature>
<keyword evidence="12" id="KW-1185">Reference proteome</keyword>